<dbReference type="AlphaFoldDB" id="A0A1G6WVQ0"/>
<evidence type="ECO:0000313" key="9">
    <source>
        <dbReference type="Proteomes" id="UP000183685"/>
    </source>
</evidence>
<accession>A0A1G6WVQ0</accession>
<dbReference type="Pfam" id="PF08340">
    <property type="entry name" value="YicC-like_C"/>
    <property type="match status" value="1"/>
</dbReference>
<evidence type="ECO:0000259" key="7">
    <source>
        <dbReference type="Pfam" id="PF08340"/>
    </source>
</evidence>
<feature type="domain" description="Endoribonuclease YicC-like C-terminal" evidence="7">
    <location>
        <begin position="181"/>
        <end position="295"/>
    </location>
</feature>
<evidence type="ECO:0000256" key="2">
    <source>
        <dbReference type="ARBA" id="ARBA00022722"/>
    </source>
</evidence>
<dbReference type="STRING" id="637679.GCA_001550055_02955"/>
<protein>
    <submittedName>
        <fullName evidence="8">TIGR00255 family protein</fullName>
    </submittedName>
</protein>
<keyword evidence="4" id="KW-0378">Hydrolase</keyword>
<keyword evidence="3" id="KW-0255">Endonuclease</keyword>
<sequence length="295" mass="32360">MPLNSMTGFARGAGADVGFRWNWEVKSVNNKGLEVRAKLPSFLDGFDLAIKKAVSGMLARGSVYISLNIERDGDDASFVVNEDRLQALIDVAARFSDVPGVEKASIDGLLAIKGVVDLTSRDMTDDERSALEAVLLKDLKTVVTDLKAARADEGARMGTILETQLADIAQLATDARAVSGDRLESMHARFRQQLAKLENIDKPVAEDRIAQELATMTVKADIQEELDRLDSHVVEAKLLLASDQPVGRKLDFLCQEFNREANTLCSKSSDTALTKIGLELKALIDQFREQIQNIE</sequence>
<evidence type="ECO:0000256" key="5">
    <source>
        <dbReference type="ARBA" id="ARBA00035648"/>
    </source>
</evidence>
<organism evidence="8 9">
    <name type="scientific">Kordiimonas lacus</name>
    <dbReference type="NCBI Taxonomy" id="637679"/>
    <lineage>
        <taxon>Bacteria</taxon>
        <taxon>Pseudomonadati</taxon>
        <taxon>Pseudomonadota</taxon>
        <taxon>Alphaproteobacteria</taxon>
        <taxon>Kordiimonadales</taxon>
        <taxon>Kordiimonadaceae</taxon>
        <taxon>Kordiimonas</taxon>
    </lineage>
</organism>
<gene>
    <name evidence="8" type="ORF">SAMN04488071_1239</name>
</gene>
<proteinExistence type="inferred from homology"/>
<dbReference type="RefSeq" id="WP_068306468.1">
    <property type="nucleotide sequence ID" value="NZ_FNAK01000002.1"/>
</dbReference>
<dbReference type="OrthoDB" id="9771229at2"/>
<dbReference type="InterPro" id="IPR013551">
    <property type="entry name" value="YicC-like_C"/>
</dbReference>
<dbReference type="InterPro" id="IPR013527">
    <property type="entry name" value="YicC-like_N"/>
</dbReference>
<comment type="cofactor">
    <cofactor evidence="1">
        <name>a divalent metal cation</name>
        <dbReference type="ChEBI" id="CHEBI:60240"/>
    </cofactor>
</comment>
<dbReference type="PANTHER" id="PTHR30636:SF3">
    <property type="entry name" value="UPF0701 PROTEIN YICC"/>
    <property type="match status" value="1"/>
</dbReference>
<keyword evidence="9" id="KW-1185">Reference proteome</keyword>
<evidence type="ECO:0000313" key="8">
    <source>
        <dbReference type="EMBL" id="SDD69968.1"/>
    </source>
</evidence>
<dbReference type="InterPro" id="IPR005229">
    <property type="entry name" value="YicC/YloC-like"/>
</dbReference>
<dbReference type="GO" id="GO:0016787">
    <property type="term" value="F:hydrolase activity"/>
    <property type="evidence" value="ECO:0007669"/>
    <property type="project" value="UniProtKB-KW"/>
</dbReference>
<dbReference type="PANTHER" id="PTHR30636">
    <property type="entry name" value="UPF0701 PROTEIN YICC"/>
    <property type="match status" value="1"/>
</dbReference>
<reference evidence="8 9" key="1">
    <citation type="submission" date="2016-10" db="EMBL/GenBank/DDBJ databases">
        <authorList>
            <person name="de Groot N.N."/>
        </authorList>
    </citation>
    <scope>NUCLEOTIDE SEQUENCE [LARGE SCALE GENOMIC DNA]</scope>
    <source>
        <strain evidence="8 9">CGMCC 1.9109</strain>
    </source>
</reference>
<evidence type="ECO:0000256" key="1">
    <source>
        <dbReference type="ARBA" id="ARBA00001968"/>
    </source>
</evidence>
<dbReference type="Pfam" id="PF03755">
    <property type="entry name" value="YicC-like_N"/>
    <property type="match status" value="1"/>
</dbReference>
<dbReference type="Proteomes" id="UP000183685">
    <property type="component" value="Unassembled WGS sequence"/>
</dbReference>
<name>A0A1G6WVQ0_9PROT</name>
<comment type="similarity">
    <text evidence="5">Belongs to the YicC/YloC family.</text>
</comment>
<dbReference type="GO" id="GO:0004521">
    <property type="term" value="F:RNA endonuclease activity"/>
    <property type="evidence" value="ECO:0007669"/>
    <property type="project" value="InterPro"/>
</dbReference>
<evidence type="ECO:0000256" key="3">
    <source>
        <dbReference type="ARBA" id="ARBA00022759"/>
    </source>
</evidence>
<evidence type="ECO:0000259" key="6">
    <source>
        <dbReference type="Pfam" id="PF03755"/>
    </source>
</evidence>
<dbReference type="EMBL" id="FNAK01000002">
    <property type="protein sequence ID" value="SDD69968.1"/>
    <property type="molecule type" value="Genomic_DNA"/>
</dbReference>
<feature type="domain" description="Endoribonuclease YicC-like N-terminal" evidence="6">
    <location>
        <begin position="4"/>
        <end position="157"/>
    </location>
</feature>
<dbReference type="NCBIfam" id="TIGR00255">
    <property type="entry name" value="YicC/YloC family endoribonuclease"/>
    <property type="match status" value="1"/>
</dbReference>
<evidence type="ECO:0000256" key="4">
    <source>
        <dbReference type="ARBA" id="ARBA00022801"/>
    </source>
</evidence>
<keyword evidence="2" id="KW-0540">Nuclease</keyword>